<evidence type="ECO:0000313" key="3">
    <source>
        <dbReference type="Proteomes" id="UP001066276"/>
    </source>
</evidence>
<sequence>MGGSKGLGVGVRRYAAVAPSPDRELPPAHLPSSSNSLRTPGSLLFVDLRRGTADDPTPGARSARPPPPGTPQTVAPPRGGRLSSLLSRIITKEFQISTPFTLIPLSCSDCSVYDSAFAHRRSLPLLHPRDVPDLHLYTRARTAEIRSRVLLSTSSRCYQRQRCVTVCARACSSPLPTAAPSLTSFPALGRPDHRHILDAWWRLSPGFTGPYRGSSLFFRLLPRKQSTIVRDGASLAQLRLCRCRTAVSPTCLLPAQRRRFVCVGIGSSFG</sequence>
<protein>
    <submittedName>
        <fullName evidence="2">Uncharacterized protein</fullName>
    </submittedName>
</protein>
<reference evidence="2" key="1">
    <citation type="journal article" date="2022" name="bioRxiv">
        <title>Sequencing and chromosome-scale assembly of the giantPleurodeles waltlgenome.</title>
        <authorList>
            <person name="Brown T."/>
            <person name="Elewa A."/>
            <person name="Iarovenko S."/>
            <person name="Subramanian E."/>
            <person name="Araus A.J."/>
            <person name="Petzold A."/>
            <person name="Susuki M."/>
            <person name="Suzuki K.-i.T."/>
            <person name="Hayashi T."/>
            <person name="Toyoda A."/>
            <person name="Oliveira C."/>
            <person name="Osipova E."/>
            <person name="Leigh N.D."/>
            <person name="Simon A."/>
            <person name="Yun M.H."/>
        </authorList>
    </citation>
    <scope>NUCLEOTIDE SEQUENCE</scope>
    <source>
        <strain evidence="2">20211129_DDA</strain>
        <tissue evidence="2">Liver</tissue>
    </source>
</reference>
<dbReference type="Proteomes" id="UP001066276">
    <property type="component" value="Chromosome 6"/>
</dbReference>
<name>A0AAV7QH27_PLEWA</name>
<comment type="caution">
    <text evidence="2">The sequence shown here is derived from an EMBL/GenBank/DDBJ whole genome shotgun (WGS) entry which is preliminary data.</text>
</comment>
<accession>A0AAV7QH27</accession>
<evidence type="ECO:0000313" key="2">
    <source>
        <dbReference type="EMBL" id="KAJ1138641.1"/>
    </source>
</evidence>
<organism evidence="2 3">
    <name type="scientific">Pleurodeles waltl</name>
    <name type="common">Iberian ribbed newt</name>
    <dbReference type="NCBI Taxonomy" id="8319"/>
    <lineage>
        <taxon>Eukaryota</taxon>
        <taxon>Metazoa</taxon>
        <taxon>Chordata</taxon>
        <taxon>Craniata</taxon>
        <taxon>Vertebrata</taxon>
        <taxon>Euteleostomi</taxon>
        <taxon>Amphibia</taxon>
        <taxon>Batrachia</taxon>
        <taxon>Caudata</taxon>
        <taxon>Salamandroidea</taxon>
        <taxon>Salamandridae</taxon>
        <taxon>Pleurodelinae</taxon>
        <taxon>Pleurodeles</taxon>
    </lineage>
</organism>
<dbReference type="EMBL" id="JANPWB010000010">
    <property type="protein sequence ID" value="KAJ1138641.1"/>
    <property type="molecule type" value="Genomic_DNA"/>
</dbReference>
<feature type="region of interest" description="Disordered" evidence="1">
    <location>
        <begin position="18"/>
        <end position="80"/>
    </location>
</feature>
<proteinExistence type="predicted"/>
<gene>
    <name evidence="2" type="ORF">NDU88_005022</name>
</gene>
<dbReference type="AlphaFoldDB" id="A0AAV7QH27"/>
<evidence type="ECO:0000256" key="1">
    <source>
        <dbReference type="SAM" id="MobiDB-lite"/>
    </source>
</evidence>
<keyword evidence="3" id="KW-1185">Reference proteome</keyword>